<dbReference type="OrthoDB" id="1064922at2"/>
<dbReference type="InterPro" id="IPR018247">
    <property type="entry name" value="EF_Hand_1_Ca_BS"/>
</dbReference>
<keyword evidence="2" id="KW-1185">Reference proteome</keyword>
<dbReference type="EMBL" id="CP030041">
    <property type="protein sequence ID" value="AWW32167.1"/>
    <property type="molecule type" value="Genomic_DNA"/>
</dbReference>
<dbReference type="KEGG" id="est:DN752_19600"/>
<evidence type="ECO:0008006" key="3">
    <source>
        <dbReference type="Google" id="ProtNLM"/>
    </source>
</evidence>
<protein>
    <recommendedName>
        <fullName evidence="3">HK97 family phage prohead protease</fullName>
    </recommendedName>
</protein>
<dbReference type="Proteomes" id="UP000248688">
    <property type="component" value="Chromosome"/>
</dbReference>
<organism evidence="1 2">
    <name type="scientific">Echinicola strongylocentroti</name>
    <dbReference type="NCBI Taxonomy" id="1795355"/>
    <lineage>
        <taxon>Bacteria</taxon>
        <taxon>Pseudomonadati</taxon>
        <taxon>Bacteroidota</taxon>
        <taxon>Cytophagia</taxon>
        <taxon>Cytophagales</taxon>
        <taxon>Cyclobacteriaceae</taxon>
        <taxon>Echinicola</taxon>
    </lineage>
</organism>
<accession>A0A2Z4IN52</accession>
<evidence type="ECO:0000313" key="1">
    <source>
        <dbReference type="EMBL" id="AWW32167.1"/>
    </source>
</evidence>
<reference evidence="1 2" key="1">
    <citation type="submission" date="2018-06" db="EMBL/GenBank/DDBJ databases">
        <title>Echinicola strongylocentroti sp. nov., isolated from a sea urchin Strongylocentrotus intermedius.</title>
        <authorList>
            <person name="Bae S.S."/>
        </authorList>
    </citation>
    <scope>NUCLEOTIDE SEQUENCE [LARGE SCALE GENOMIC DNA]</scope>
    <source>
        <strain evidence="1 2">MEBiC08714</strain>
    </source>
</reference>
<dbReference type="AlphaFoldDB" id="A0A2Z4IN52"/>
<proteinExistence type="predicted"/>
<name>A0A2Z4IN52_9BACT</name>
<dbReference type="RefSeq" id="WP_112785540.1">
    <property type="nucleotide sequence ID" value="NZ_CP030041.1"/>
</dbReference>
<dbReference type="PROSITE" id="PS00018">
    <property type="entry name" value="EF_HAND_1"/>
    <property type="match status" value="1"/>
</dbReference>
<gene>
    <name evidence="1" type="ORF">DN752_19600</name>
</gene>
<evidence type="ECO:0000313" key="2">
    <source>
        <dbReference type="Proteomes" id="UP000248688"/>
    </source>
</evidence>
<sequence length="200" mass="22976">MKKPIIRYFEPEIRAVNEEERSVEFVISTEQPDTYGTVFLADGAETERYSKNPVFTYQHDDWSSDPDIVLGTSEIRQEGKSWVAKAFFENPEETKNELADKVFRKIKAQTLRMASILAVPTEGSFGASDRGEDPDLFYFRKWEFFGWSVVVHGSNPGALARSAEEIKFIEEHTPDQDKNQRVSYDDFDARIFNINKSITG</sequence>